<dbReference type="InterPro" id="IPR035892">
    <property type="entry name" value="C2_domain_sf"/>
</dbReference>
<dbReference type="InterPro" id="IPR047259">
    <property type="entry name" value="QUIRKY-like"/>
</dbReference>
<dbReference type="Gene3D" id="2.60.40.150">
    <property type="entry name" value="C2 domain"/>
    <property type="match status" value="4"/>
</dbReference>
<dbReference type="CDD" id="cd08378">
    <property type="entry name" value="C2B_MCTP_PRT_plant"/>
    <property type="match status" value="1"/>
</dbReference>
<dbReference type="GO" id="GO:0016020">
    <property type="term" value="C:membrane"/>
    <property type="evidence" value="ECO:0007669"/>
    <property type="project" value="UniProtKB-SubCell"/>
</dbReference>
<reference evidence="10 11" key="1">
    <citation type="submission" date="2024-01" db="EMBL/GenBank/DDBJ databases">
        <title>The genomes of 5 underutilized Papilionoideae crops provide insights into root nodulation and disease resistanc.</title>
        <authorList>
            <person name="Yuan L."/>
        </authorList>
    </citation>
    <scope>NUCLEOTIDE SEQUENCE [LARGE SCALE GENOMIC DNA]</scope>
    <source>
        <strain evidence="10">ZHUSHIDOU_FW_LH</strain>
        <tissue evidence="10">Leaf</tissue>
    </source>
</reference>
<dbReference type="FunFam" id="2.60.40.150:FF:000090">
    <property type="entry name" value="C2 domain-containing protein"/>
    <property type="match status" value="1"/>
</dbReference>
<dbReference type="FunFam" id="2.60.40.150:FF:000128">
    <property type="entry name" value="C2 domain-containing protein"/>
    <property type="match status" value="1"/>
</dbReference>
<keyword evidence="7 8" id="KW-0472">Membrane</keyword>
<feature type="transmembrane region" description="Helical" evidence="8">
    <location>
        <begin position="843"/>
        <end position="870"/>
    </location>
</feature>
<evidence type="ECO:0000256" key="3">
    <source>
        <dbReference type="ARBA" id="ARBA00022692"/>
    </source>
</evidence>
<dbReference type="FunFam" id="2.60.40.150:FF:000119">
    <property type="entry name" value="C2 domain-containing protein"/>
    <property type="match status" value="1"/>
</dbReference>
<dbReference type="CDD" id="cd04019">
    <property type="entry name" value="C2C_MCTP_PRT_plant"/>
    <property type="match status" value="1"/>
</dbReference>
<dbReference type="Proteomes" id="UP001372338">
    <property type="component" value="Unassembled WGS sequence"/>
</dbReference>
<evidence type="ECO:0000313" key="11">
    <source>
        <dbReference type="Proteomes" id="UP001372338"/>
    </source>
</evidence>
<dbReference type="PANTHER" id="PTHR31425:SF21">
    <property type="entry name" value="CALCIUM-DEPENDENT LIPID-BINDING (CALB DOMAIN) FAMILY PROTEIN"/>
    <property type="match status" value="1"/>
</dbReference>
<evidence type="ECO:0000256" key="2">
    <source>
        <dbReference type="ARBA" id="ARBA00007923"/>
    </source>
</evidence>
<comment type="similarity">
    <text evidence="2">Belongs to the MCTP family.</text>
</comment>
<proteinExistence type="inferred from homology"/>
<comment type="subcellular location">
    <subcellularLocation>
        <location evidence="1">Membrane</location>
        <topology evidence="1">Multi-pass membrane protein</topology>
    </subcellularLocation>
</comment>
<dbReference type="Pfam" id="PF08372">
    <property type="entry name" value="PRT_C"/>
    <property type="match status" value="1"/>
</dbReference>
<evidence type="ECO:0000256" key="4">
    <source>
        <dbReference type="ARBA" id="ARBA00022737"/>
    </source>
</evidence>
<dbReference type="PANTHER" id="PTHR31425">
    <property type="entry name" value="PHOSPHORIBOSYLANTHRANILATE TRANSFERASE ISOFORM 1"/>
    <property type="match status" value="1"/>
</dbReference>
<dbReference type="Pfam" id="PF00168">
    <property type="entry name" value="C2"/>
    <property type="match status" value="4"/>
</dbReference>
<dbReference type="InterPro" id="IPR047255">
    <property type="entry name" value="C2D_MCTP_PRT_plant"/>
</dbReference>
<organism evidence="10 11">
    <name type="scientific">Crotalaria pallida</name>
    <name type="common">Smooth rattlebox</name>
    <name type="synonym">Crotalaria striata</name>
    <dbReference type="NCBI Taxonomy" id="3830"/>
    <lineage>
        <taxon>Eukaryota</taxon>
        <taxon>Viridiplantae</taxon>
        <taxon>Streptophyta</taxon>
        <taxon>Embryophyta</taxon>
        <taxon>Tracheophyta</taxon>
        <taxon>Spermatophyta</taxon>
        <taxon>Magnoliopsida</taxon>
        <taxon>eudicotyledons</taxon>
        <taxon>Gunneridae</taxon>
        <taxon>Pentapetalae</taxon>
        <taxon>rosids</taxon>
        <taxon>fabids</taxon>
        <taxon>Fabales</taxon>
        <taxon>Fabaceae</taxon>
        <taxon>Papilionoideae</taxon>
        <taxon>50 kb inversion clade</taxon>
        <taxon>genistoids sensu lato</taxon>
        <taxon>core genistoids</taxon>
        <taxon>Crotalarieae</taxon>
        <taxon>Crotalaria</taxon>
    </lineage>
</organism>
<evidence type="ECO:0000259" key="9">
    <source>
        <dbReference type="PROSITE" id="PS50004"/>
    </source>
</evidence>
<gene>
    <name evidence="10" type="ORF">RIF29_38103</name>
</gene>
<dbReference type="InterPro" id="IPR000008">
    <property type="entry name" value="C2_dom"/>
</dbReference>
<evidence type="ECO:0000256" key="5">
    <source>
        <dbReference type="ARBA" id="ARBA00022837"/>
    </source>
</evidence>
<dbReference type="SUPFAM" id="SSF49562">
    <property type="entry name" value="C2 domain (Calcium/lipid-binding domain, CaLB)"/>
    <property type="match status" value="4"/>
</dbReference>
<keyword evidence="4" id="KW-0677">Repeat</keyword>
<dbReference type="InterPro" id="IPR013583">
    <property type="entry name" value="MCTP_C"/>
</dbReference>
<dbReference type="CDD" id="cd08379">
    <property type="entry name" value="C2D_MCTP_PRT_plant"/>
    <property type="match status" value="1"/>
</dbReference>
<dbReference type="InterPro" id="IPR047257">
    <property type="entry name" value="C2B_MCTP_PRT_plant"/>
</dbReference>
<feature type="domain" description="C2" evidence="9">
    <location>
        <begin position="589"/>
        <end position="713"/>
    </location>
</feature>
<evidence type="ECO:0000313" key="10">
    <source>
        <dbReference type="EMBL" id="KAK7243310.1"/>
    </source>
</evidence>
<feature type="transmembrane region" description="Helical" evidence="8">
    <location>
        <begin position="958"/>
        <end position="987"/>
    </location>
</feature>
<feature type="domain" description="C2" evidence="9">
    <location>
        <begin position="256"/>
        <end position="376"/>
    </location>
</feature>
<dbReference type="InterPro" id="IPR047258">
    <property type="entry name" value="C2C_MCTP_PRT_plant"/>
</dbReference>
<evidence type="ECO:0000256" key="8">
    <source>
        <dbReference type="SAM" id="Phobius"/>
    </source>
</evidence>
<keyword evidence="5" id="KW-0106">Calcium</keyword>
<comment type="caution">
    <text evidence="10">The sequence shown here is derived from an EMBL/GenBank/DDBJ whole genome shotgun (WGS) entry which is preliminary data.</text>
</comment>
<evidence type="ECO:0000256" key="1">
    <source>
        <dbReference type="ARBA" id="ARBA00004141"/>
    </source>
</evidence>
<sequence length="1015" mass="115395">MINLKLGVEVTSAYDLVAKDGQGLSSTFVELQFDGQKFRTTTKEKDLSPVWNESFYFHITDPIKLKNLSLEACVYHYDKSNGSKVLLGKVRLTGTSFVTYSDAVVLLYPLEKKGILSRVKGELGLKVFVIDDHSIRTSNPLPSMEFSINTNQNTTQDKSPVPFTNSILNNVSTTKNDSRHIFHSVSKSNKGQQQQQHSSPKEAFEPTITFGIHEMQSGQSIPKVVHAFAGSTSPIDYSVKETSPFLGGGQVVGGRVIRRNRPTNTYDLVEPMQYLFVRVVKARNLPRMDITGSLDPYVVVKVGNFTGITNHFVKNQNPEWNKVFAFAKDNEQASILDVVVKDKDTMVDDVVGIVKFDLHEVPIRVPPDSPLAPEWYTIENKNGEREKKNGELMLAVWYGTQADEAFPDAWHSDAMSPNGIPSTSNGMIRSKVYHSPRLWYVRLKVIEAQDLLPSEKSRVPDTYVKAQIGNQILKTRPLQSRIMNPHWDQDLTFVAAEPFEEPLILSVEERIGNNKDENIGNVVIPLSKVERCADDRAIHSSWYLLEKSMSAAMEGEQGKKKEKDKFYSRIHVKIFLDGGYHVFDESTYYSSDLRPSSKQLWKKPIGVLELGILNADIVLPTKTREGRGTSDTYCVAKYGQKWVRTRTIVGNLNPKYNEQYTWEVYDPATVLTVGVFDNGQVNGTSNGNKDSKIGKVRIRISTLQTGRVYTHSYPLLMLQNSGVKKMGEVHLAIRFSCTSMLNMIQLYFKPHLPKMHYKKPLNIVEQEKLRYQAVNIVVARLSRAEPPLRREVVEYLSDADSHLWSMRRSKANINRLKAVFSGLISVGSWLGEVSTWKTPITTVLVHILFLVLVCFPKLILPTIFLYMFVIGMWKLRFRPRYPLHMDTRLSCADSANPDELDEEFDTFPTTKSSDVVRWRYDRLRSVAGRVQSVVGDIATQGERIQALLNWRDPRATTIFMTFCFMASIVLYLIPFQMLFLLIGFYLMRHPKLRHKTPSAPVSFFRRLPALTDNML</sequence>
<keyword evidence="3 8" id="KW-0812">Transmembrane</keyword>
<evidence type="ECO:0000256" key="6">
    <source>
        <dbReference type="ARBA" id="ARBA00022989"/>
    </source>
</evidence>
<protein>
    <recommendedName>
        <fullName evidence="9">C2 domain-containing protein</fullName>
    </recommendedName>
</protein>
<evidence type="ECO:0000256" key="7">
    <source>
        <dbReference type="ARBA" id="ARBA00023136"/>
    </source>
</evidence>
<keyword evidence="6 8" id="KW-1133">Transmembrane helix</keyword>
<keyword evidence="11" id="KW-1185">Reference proteome</keyword>
<feature type="domain" description="C2" evidence="9">
    <location>
        <begin position="1"/>
        <end position="108"/>
    </location>
</feature>
<dbReference type="SMART" id="SM00239">
    <property type="entry name" value="C2"/>
    <property type="match status" value="4"/>
</dbReference>
<dbReference type="AlphaFoldDB" id="A0AAN9E435"/>
<name>A0AAN9E435_CROPI</name>
<feature type="domain" description="C2" evidence="9">
    <location>
        <begin position="417"/>
        <end position="543"/>
    </location>
</feature>
<dbReference type="PROSITE" id="PS50004">
    <property type="entry name" value="C2"/>
    <property type="match status" value="4"/>
</dbReference>
<accession>A0AAN9E435</accession>
<dbReference type="EMBL" id="JAYWIO010000008">
    <property type="protein sequence ID" value="KAK7243310.1"/>
    <property type="molecule type" value="Genomic_DNA"/>
</dbReference>